<dbReference type="Ensembl" id="ENSSMAT00000065870.1">
    <property type="protein sequence ID" value="ENSSMAP00000039907.1"/>
    <property type="gene ID" value="ENSSMAG00000024768.1"/>
</dbReference>
<reference evidence="1" key="2">
    <citation type="submission" date="2025-08" db="UniProtKB">
        <authorList>
            <consortium name="Ensembl"/>
        </authorList>
    </citation>
    <scope>IDENTIFICATION</scope>
</reference>
<evidence type="ECO:0000313" key="2">
    <source>
        <dbReference type="Proteomes" id="UP000694558"/>
    </source>
</evidence>
<protein>
    <recommendedName>
        <fullName evidence="3">Reverse transcriptase domain-containing protein</fullName>
    </recommendedName>
</protein>
<name>A0A8D3BXZ9_SCOMX</name>
<organism evidence="1 2">
    <name type="scientific">Scophthalmus maximus</name>
    <name type="common">Turbot</name>
    <name type="synonym">Psetta maxima</name>
    <dbReference type="NCBI Taxonomy" id="52904"/>
    <lineage>
        <taxon>Eukaryota</taxon>
        <taxon>Metazoa</taxon>
        <taxon>Chordata</taxon>
        <taxon>Craniata</taxon>
        <taxon>Vertebrata</taxon>
        <taxon>Euteleostomi</taxon>
        <taxon>Actinopterygii</taxon>
        <taxon>Neopterygii</taxon>
        <taxon>Teleostei</taxon>
        <taxon>Neoteleostei</taxon>
        <taxon>Acanthomorphata</taxon>
        <taxon>Carangaria</taxon>
        <taxon>Pleuronectiformes</taxon>
        <taxon>Pleuronectoidei</taxon>
        <taxon>Scophthalmidae</taxon>
        <taxon>Scophthalmus</taxon>
    </lineage>
</organism>
<dbReference type="AlphaFoldDB" id="A0A8D3BXZ9"/>
<proteinExistence type="predicted"/>
<sequence>INEFLTNCRLSTLDVKAVQALDAEITLDEIKTAVMQFPNNRASGPDGFKIEFYKSYLPQISILPNSLYQANIAVLLKKDRDPLNMSSYRPISLLQMETKILSKPFDHIHVEWQFMLFSP</sequence>
<accession>A0A8D3BXZ9</accession>
<dbReference type="Proteomes" id="UP000694558">
    <property type="component" value="Chromosome 7"/>
</dbReference>
<evidence type="ECO:0000313" key="1">
    <source>
        <dbReference type="Ensembl" id="ENSSMAP00000039907.1"/>
    </source>
</evidence>
<reference evidence="1" key="1">
    <citation type="submission" date="2023-05" db="EMBL/GenBank/DDBJ databases">
        <title>High-quality long-read genome of Scophthalmus maximus.</title>
        <authorList>
            <person name="Lien S."/>
            <person name="Martinez P."/>
        </authorList>
    </citation>
    <scope>NUCLEOTIDE SEQUENCE [LARGE SCALE GENOMIC DNA]</scope>
</reference>
<dbReference type="GeneTree" id="ENSGT01120000274027"/>
<evidence type="ECO:0008006" key="3">
    <source>
        <dbReference type="Google" id="ProtNLM"/>
    </source>
</evidence>
<dbReference type="PANTHER" id="PTHR19446">
    <property type="entry name" value="REVERSE TRANSCRIPTASES"/>
    <property type="match status" value="1"/>
</dbReference>